<evidence type="ECO:0000313" key="2">
    <source>
        <dbReference type="Proteomes" id="UP001303115"/>
    </source>
</evidence>
<name>A0AAN6SNL0_9PEZI</name>
<protein>
    <recommendedName>
        <fullName evidence="3">Heterokaryon incompatibility domain-containing protein</fullName>
    </recommendedName>
</protein>
<sequence>MDPPDVLGSDLNFCRWAYRAWTFQEKALSTRQVLFGNSNVHVLCQHTHESMGDKPEEPIDNNKYQITQAVTSATPTSQLHQSWDALLSLYSTFNETALTYATDILPALAGLARLFQEHLGHDTYICGHWQTTLYHDLMWTLHHKLYALSRQAHLAKLPTRTSRLLPFWSRLLQSRRTVNPFTPGSHNSFHNLRPEYQHLTPDVALPAGSNNPLGAVRHARLHLTTVLLELRGIVMQSEPGLGGDRDEDEEHCGFKWHSDFVDDGGYLDAESPSPIIFRLDRLIVGGMGSEIRSEDTSSAVGGVEESRWALLGSCEVRDGGGGGGRAAFGLVLHAVPGEVGRYWRVGTFVPSVRGRHGDSLGLFRKVGRVETVEVV</sequence>
<evidence type="ECO:0008006" key="3">
    <source>
        <dbReference type="Google" id="ProtNLM"/>
    </source>
</evidence>
<dbReference type="AlphaFoldDB" id="A0AAN6SNL0"/>
<dbReference type="Proteomes" id="UP001303115">
    <property type="component" value="Unassembled WGS sequence"/>
</dbReference>
<accession>A0AAN6SNL0</accession>
<reference evidence="2" key="1">
    <citation type="journal article" date="2023" name="Mol. Phylogenet. Evol.">
        <title>Genome-scale phylogeny and comparative genomics of the fungal order Sordariales.</title>
        <authorList>
            <person name="Hensen N."/>
            <person name="Bonometti L."/>
            <person name="Westerberg I."/>
            <person name="Brannstrom I.O."/>
            <person name="Guillou S."/>
            <person name="Cros-Aarteil S."/>
            <person name="Calhoun S."/>
            <person name="Haridas S."/>
            <person name="Kuo A."/>
            <person name="Mondo S."/>
            <person name="Pangilinan J."/>
            <person name="Riley R."/>
            <person name="LaButti K."/>
            <person name="Andreopoulos B."/>
            <person name="Lipzen A."/>
            <person name="Chen C."/>
            <person name="Yan M."/>
            <person name="Daum C."/>
            <person name="Ng V."/>
            <person name="Clum A."/>
            <person name="Steindorff A."/>
            <person name="Ohm R.A."/>
            <person name="Martin F."/>
            <person name="Silar P."/>
            <person name="Natvig D.O."/>
            <person name="Lalanne C."/>
            <person name="Gautier V."/>
            <person name="Ament-Velasquez S.L."/>
            <person name="Kruys A."/>
            <person name="Hutchinson M.I."/>
            <person name="Powell A.J."/>
            <person name="Barry K."/>
            <person name="Miller A.N."/>
            <person name="Grigoriev I.V."/>
            <person name="Debuchy R."/>
            <person name="Gladieux P."/>
            <person name="Hiltunen Thoren M."/>
            <person name="Johannesson H."/>
        </authorList>
    </citation>
    <scope>NUCLEOTIDE SEQUENCE [LARGE SCALE GENOMIC DNA]</scope>
    <source>
        <strain evidence="2">CBS 284.82</strain>
    </source>
</reference>
<dbReference type="EMBL" id="MU854513">
    <property type="protein sequence ID" value="KAK4033735.1"/>
    <property type="molecule type" value="Genomic_DNA"/>
</dbReference>
<dbReference type="PANTHER" id="PTHR33112">
    <property type="entry name" value="DOMAIN PROTEIN, PUTATIVE-RELATED"/>
    <property type="match status" value="1"/>
</dbReference>
<proteinExistence type="predicted"/>
<evidence type="ECO:0000313" key="1">
    <source>
        <dbReference type="EMBL" id="KAK4033735.1"/>
    </source>
</evidence>
<comment type="caution">
    <text evidence="1">The sequence shown here is derived from an EMBL/GenBank/DDBJ whole genome shotgun (WGS) entry which is preliminary data.</text>
</comment>
<dbReference type="PANTHER" id="PTHR33112:SF10">
    <property type="entry name" value="TOL"/>
    <property type="match status" value="1"/>
</dbReference>
<organism evidence="1 2">
    <name type="scientific">Parachaetomium inaequale</name>
    <dbReference type="NCBI Taxonomy" id="2588326"/>
    <lineage>
        <taxon>Eukaryota</taxon>
        <taxon>Fungi</taxon>
        <taxon>Dikarya</taxon>
        <taxon>Ascomycota</taxon>
        <taxon>Pezizomycotina</taxon>
        <taxon>Sordariomycetes</taxon>
        <taxon>Sordariomycetidae</taxon>
        <taxon>Sordariales</taxon>
        <taxon>Chaetomiaceae</taxon>
        <taxon>Parachaetomium</taxon>
    </lineage>
</organism>
<keyword evidence="2" id="KW-1185">Reference proteome</keyword>
<gene>
    <name evidence="1" type="ORF">C8A01DRAFT_39821</name>
</gene>